<organism evidence="1 2">
    <name type="scientific">Pyramidobacter piscolens W5455</name>
    <dbReference type="NCBI Taxonomy" id="352165"/>
    <lineage>
        <taxon>Bacteria</taxon>
        <taxon>Thermotogati</taxon>
        <taxon>Synergistota</taxon>
        <taxon>Synergistia</taxon>
        <taxon>Synergistales</taxon>
        <taxon>Dethiosulfovibrionaceae</taxon>
        <taxon>Pyramidobacter</taxon>
    </lineage>
</organism>
<name>A0ABM9ZV33_9BACT</name>
<accession>A0ABM9ZV33</accession>
<dbReference type="EMBL" id="ADFP01000063">
    <property type="protein sequence ID" value="EFB90787.1"/>
    <property type="molecule type" value="Genomic_DNA"/>
</dbReference>
<gene>
    <name evidence="1" type="ORF">HMPREF7215_1847</name>
</gene>
<dbReference type="Proteomes" id="UP000006462">
    <property type="component" value="Unassembled WGS sequence"/>
</dbReference>
<keyword evidence="2" id="KW-1185">Reference proteome</keyword>
<comment type="caution">
    <text evidence="1">The sequence shown here is derived from an EMBL/GenBank/DDBJ whole genome shotgun (WGS) entry which is preliminary data.</text>
</comment>
<proteinExistence type="predicted"/>
<evidence type="ECO:0000313" key="1">
    <source>
        <dbReference type="EMBL" id="EFB90787.1"/>
    </source>
</evidence>
<evidence type="ECO:0000313" key="2">
    <source>
        <dbReference type="Proteomes" id="UP000006462"/>
    </source>
</evidence>
<protein>
    <recommendedName>
        <fullName evidence="3">DUF4236 domain-containing protein</fullName>
    </recommendedName>
</protein>
<sequence>MSRQFGAARSVLHFPLQRGGTRFSISSDRILILPCKSVIKRAFIGGLSF</sequence>
<reference evidence="1 2" key="1">
    <citation type="submission" date="2009-12" db="EMBL/GenBank/DDBJ databases">
        <authorList>
            <person name="Shrivastava S."/>
            <person name="Madupu R."/>
            <person name="Durkin A.S."/>
            <person name="Torralba M."/>
            <person name="Methe B."/>
            <person name="Sutton G.G."/>
            <person name="Strausberg R.L."/>
            <person name="Nelson K.E."/>
        </authorList>
    </citation>
    <scope>NUCLEOTIDE SEQUENCE [LARGE SCALE GENOMIC DNA]</scope>
    <source>
        <strain evidence="1 2">W5455</strain>
    </source>
</reference>
<evidence type="ECO:0008006" key="3">
    <source>
        <dbReference type="Google" id="ProtNLM"/>
    </source>
</evidence>